<dbReference type="STRING" id="310782.SAMN05216499_10274"/>
<evidence type="ECO:0000313" key="4">
    <source>
        <dbReference type="Proteomes" id="UP000184111"/>
    </source>
</evidence>
<evidence type="ECO:0000256" key="1">
    <source>
        <dbReference type="SAM" id="MobiDB-lite"/>
    </source>
</evidence>
<organism evidence="3 4">
    <name type="scientific">Actinacidiphila paucisporea</name>
    <dbReference type="NCBI Taxonomy" id="310782"/>
    <lineage>
        <taxon>Bacteria</taxon>
        <taxon>Bacillati</taxon>
        <taxon>Actinomycetota</taxon>
        <taxon>Actinomycetes</taxon>
        <taxon>Kitasatosporales</taxon>
        <taxon>Streptomycetaceae</taxon>
        <taxon>Actinacidiphila</taxon>
    </lineage>
</organism>
<feature type="transmembrane region" description="Helical" evidence="2">
    <location>
        <begin position="9"/>
        <end position="27"/>
    </location>
</feature>
<accession>A0A1M6WDV9</accession>
<keyword evidence="2" id="KW-0812">Transmembrane</keyword>
<evidence type="ECO:0000313" key="3">
    <source>
        <dbReference type="EMBL" id="SHK91867.1"/>
    </source>
</evidence>
<sequence length="97" mass="9772">MPRPTTPQLAYGSLTVVLSTLATLLLSDVRSGAAVVAVAAGGLLLGLLVAVSMTAPVAARRRASLGPAPIPPAAVPVPRSHVTAGAESRVAERSLRR</sequence>
<name>A0A1M6WDV9_9ACTN</name>
<dbReference type="EMBL" id="FRBI01000002">
    <property type="protein sequence ID" value="SHK91867.1"/>
    <property type="molecule type" value="Genomic_DNA"/>
</dbReference>
<reference evidence="3 4" key="1">
    <citation type="submission" date="2016-11" db="EMBL/GenBank/DDBJ databases">
        <authorList>
            <person name="Jaros S."/>
            <person name="Januszkiewicz K."/>
            <person name="Wedrychowicz H."/>
        </authorList>
    </citation>
    <scope>NUCLEOTIDE SEQUENCE [LARGE SCALE GENOMIC DNA]</scope>
    <source>
        <strain evidence="3 4">CGMCC 4.2025</strain>
    </source>
</reference>
<feature type="region of interest" description="Disordered" evidence="1">
    <location>
        <begin position="76"/>
        <end position="97"/>
    </location>
</feature>
<keyword evidence="2" id="KW-1133">Transmembrane helix</keyword>
<proteinExistence type="predicted"/>
<dbReference type="Proteomes" id="UP000184111">
    <property type="component" value="Unassembled WGS sequence"/>
</dbReference>
<evidence type="ECO:0000256" key="2">
    <source>
        <dbReference type="SAM" id="Phobius"/>
    </source>
</evidence>
<dbReference type="RefSeq" id="WP_073493623.1">
    <property type="nucleotide sequence ID" value="NZ_FRBI01000002.1"/>
</dbReference>
<feature type="transmembrane region" description="Helical" evidence="2">
    <location>
        <begin position="33"/>
        <end position="55"/>
    </location>
</feature>
<keyword evidence="2" id="KW-0472">Membrane</keyword>
<gene>
    <name evidence="3" type="ORF">SAMN05216499_10274</name>
</gene>
<protein>
    <submittedName>
        <fullName evidence="3">Uncharacterized protein</fullName>
    </submittedName>
</protein>
<keyword evidence="4" id="KW-1185">Reference proteome</keyword>
<dbReference type="AlphaFoldDB" id="A0A1M6WDV9"/>